<dbReference type="EMBL" id="KB456268">
    <property type="protein sequence ID" value="EMF09769.1"/>
    <property type="molecule type" value="Genomic_DNA"/>
</dbReference>
<protein>
    <recommendedName>
        <fullName evidence="6">C2H2-type domain-containing protein</fullName>
    </recommendedName>
</protein>
<sequence>MEECETCSRQFGSYSAAAQHMNALNHWKVHECETCNFSSIHEDRVDQHMDEYGHWGPKYGCEACSKKYYTKQQARDHMDRRDHWRLNWCDACERGFQNANNLRTHLNSSAHQAGSISCPFCKKPHTTASGVVHHVETGSCPRAPQVNREFIYKMINQRDTTGVITNKQIAWHGEDNSESIATAASWNGHGYQCGLCSRSYSALRSLNQHLSSPAHKQNIYHCPGRGCGKQFKALAPLVNHMESESCGVMKFQRVQQTMTGVLTGQRMLTF</sequence>
<evidence type="ECO:0000313" key="8">
    <source>
        <dbReference type="Proteomes" id="UP000016931"/>
    </source>
</evidence>
<feature type="domain" description="C2H2-type" evidence="6">
    <location>
        <begin position="191"/>
        <end position="215"/>
    </location>
</feature>
<accession>M3CYN5</accession>
<dbReference type="HOGENOM" id="CLU_075838_0_0_1"/>
<dbReference type="RefSeq" id="XP_016757890.1">
    <property type="nucleotide sequence ID" value="XM_016902694.1"/>
</dbReference>
<organism evidence="7 8">
    <name type="scientific">Sphaerulina musiva (strain SO2202)</name>
    <name type="common">Poplar stem canker fungus</name>
    <name type="synonym">Septoria musiva</name>
    <dbReference type="NCBI Taxonomy" id="692275"/>
    <lineage>
        <taxon>Eukaryota</taxon>
        <taxon>Fungi</taxon>
        <taxon>Dikarya</taxon>
        <taxon>Ascomycota</taxon>
        <taxon>Pezizomycotina</taxon>
        <taxon>Dothideomycetes</taxon>
        <taxon>Dothideomycetidae</taxon>
        <taxon>Mycosphaerellales</taxon>
        <taxon>Mycosphaerellaceae</taxon>
        <taxon>Sphaerulina</taxon>
    </lineage>
</organism>
<dbReference type="InterPro" id="IPR022755">
    <property type="entry name" value="Znf_C2H2_jaz"/>
</dbReference>
<dbReference type="GeneID" id="27899831"/>
<dbReference type="GO" id="GO:0008270">
    <property type="term" value="F:zinc ion binding"/>
    <property type="evidence" value="ECO:0007669"/>
    <property type="project" value="UniProtKB-KW"/>
</dbReference>
<keyword evidence="8" id="KW-1185">Reference proteome</keyword>
<gene>
    <name evidence="7" type="ORF">SEPMUDRAFT_135217</name>
</gene>
<keyword evidence="4" id="KW-0862">Zinc</keyword>
<dbReference type="SMART" id="SM00355">
    <property type="entry name" value="ZnF_C2H2"/>
    <property type="match status" value="7"/>
</dbReference>
<evidence type="ECO:0000256" key="3">
    <source>
        <dbReference type="ARBA" id="ARBA00022771"/>
    </source>
</evidence>
<proteinExistence type="predicted"/>
<dbReference type="PANTHER" id="PTHR24409">
    <property type="entry name" value="ZINC FINGER PROTEIN 142"/>
    <property type="match status" value="1"/>
</dbReference>
<evidence type="ECO:0000256" key="1">
    <source>
        <dbReference type="ARBA" id="ARBA00022723"/>
    </source>
</evidence>
<dbReference type="Proteomes" id="UP000016931">
    <property type="component" value="Unassembled WGS sequence"/>
</dbReference>
<keyword evidence="1" id="KW-0479">Metal-binding</keyword>
<dbReference type="Gene3D" id="3.30.160.60">
    <property type="entry name" value="Classic Zinc Finger"/>
    <property type="match status" value="3"/>
</dbReference>
<dbReference type="eggNOG" id="KOG1721">
    <property type="taxonomic scope" value="Eukaryota"/>
</dbReference>
<evidence type="ECO:0000256" key="2">
    <source>
        <dbReference type="ARBA" id="ARBA00022737"/>
    </source>
</evidence>
<dbReference type="PROSITE" id="PS00028">
    <property type="entry name" value="ZINC_FINGER_C2H2_1"/>
    <property type="match status" value="4"/>
</dbReference>
<dbReference type="InterPro" id="IPR036236">
    <property type="entry name" value="Znf_C2H2_sf"/>
</dbReference>
<keyword evidence="3 5" id="KW-0863">Zinc-finger</keyword>
<dbReference type="OrthoDB" id="6077919at2759"/>
<dbReference type="GO" id="GO:0000981">
    <property type="term" value="F:DNA-binding transcription factor activity, RNA polymerase II-specific"/>
    <property type="evidence" value="ECO:0007669"/>
    <property type="project" value="TreeGrafter"/>
</dbReference>
<dbReference type="GO" id="GO:0000977">
    <property type="term" value="F:RNA polymerase II transcription regulatory region sequence-specific DNA binding"/>
    <property type="evidence" value="ECO:0007669"/>
    <property type="project" value="TreeGrafter"/>
</dbReference>
<reference evidence="7 8" key="1">
    <citation type="journal article" date="2012" name="PLoS Pathog.">
        <title>Diverse lifestyles and strategies of plant pathogenesis encoded in the genomes of eighteen Dothideomycetes fungi.</title>
        <authorList>
            <person name="Ohm R.A."/>
            <person name="Feau N."/>
            <person name="Henrissat B."/>
            <person name="Schoch C.L."/>
            <person name="Horwitz B.A."/>
            <person name="Barry K.W."/>
            <person name="Condon B.J."/>
            <person name="Copeland A.C."/>
            <person name="Dhillon B."/>
            <person name="Glaser F."/>
            <person name="Hesse C.N."/>
            <person name="Kosti I."/>
            <person name="LaButti K."/>
            <person name="Lindquist E.A."/>
            <person name="Lucas S."/>
            <person name="Salamov A.A."/>
            <person name="Bradshaw R.E."/>
            <person name="Ciuffetti L."/>
            <person name="Hamelin R.C."/>
            <person name="Kema G.H.J."/>
            <person name="Lawrence C."/>
            <person name="Scott J.A."/>
            <person name="Spatafora J.W."/>
            <person name="Turgeon B.G."/>
            <person name="de Wit P.J.G.M."/>
            <person name="Zhong S."/>
            <person name="Goodwin S.B."/>
            <person name="Grigoriev I.V."/>
        </authorList>
    </citation>
    <scope>NUCLEOTIDE SEQUENCE [LARGE SCALE GENOMIC DNA]</scope>
    <source>
        <strain evidence="7 8">SO2202</strain>
    </source>
</reference>
<dbReference type="STRING" id="692275.M3CYN5"/>
<dbReference type="AlphaFoldDB" id="M3CYN5"/>
<dbReference type="SUPFAM" id="SSF57667">
    <property type="entry name" value="beta-beta-alpha zinc fingers"/>
    <property type="match status" value="2"/>
</dbReference>
<dbReference type="InterPro" id="IPR013087">
    <property type="entry name" value="Znf_C2H2_type"/>
</dbReference>
<dbReference type="PANTHER" id="PTHR24409:SF356">
    <property type="entry name" value="C2H2 FINGER DOMAIN TRANSCRIPTION FACTOR (EUROFUNG)"/>
    <property type="match status" value="1"/>
</dbReference>
<evidence type="ECO:0000256" key="5">
    <source>
        <dbReference type="PROSITE-ProRule" id="PRU00042"/>
    </source>
</evidence>
<dbReference type="PROSITE" id="PS50157">
    <property type="entry name" value="ZINC_FINGER_C2H2_2"/>
    <property type="match status" value="1"/>
</dbReference>
<evidence type="ECO:0000259" key="6">
    <source>
        <dbReference type="PROSITE" id="PS50157"/>
    </source>
</evidence>
<dbReference type="Pfam" id="PF12171">
    <property type="entry name" value="zf-C2H2_jaz"/>
    <property type="match status" value="1"/>
</dbReference>
<keyword evidence="2" id="KW-0677">Repeat</keyword>
<dbReference type="GO" id="GO:0005634">
    <property type="term" value="C:nucleus"/>
    <property type="evidence" value="ECO:0007669"/>
    <property type="project" value="TreeGrafter"/>
</dbReference>
<name>M3CYN5_SPHMS</name>
<evidence type="ECO:0000256" key="4">
    <source>
        <dbReference type="ARBA" id="ARBA00022833"/>
    </source>
</evidence>
<evidence type="ECO:0000313" key="7">
    <source>
        <dbReference type="EMBL" id="EMF09769.1"/>
    </source>
</evidence>
<dbReference type="OMA" id="ALDHWAP"/>